<evidence type="ECO:0000259" key="5">
    <source>
        <dbReference type="PROSITE" id="PS50102"/>
    </source>
</evidence>
<accession>A0A5N5TPP0</accession>
<dbReference type="GO" id="GO:0005654">
    <property type="term" value="C:nucleoplasm"/>
    <property type="evidence" value="ECO:0007669"/>
    <property type="project" value="TreeGrafter"/>
</dbReference>
<dbReference type="CDD" id="cd12321">
    <property type="entry name" value="RRM1_TDP43"/>
    <property type="match status" value="1"/>
</dbReference>
<dbReference type="EMBL" id="SEYY01000042">
    <property type="protein sequence ID" value="KAB7508143.1"/>
    <property type="molecule type" value="Genomic_DNA"/>
</dbReference>
<keyword evidence="2 4" id="KW-0694">RNA-binding</keyword>
<comment type="subcellular location">
    <subcellularLocation>
        <location evidence="1">Nucleus</location>
    </subcellularLocation>
</comment>
<dbReference type="FunFam" id="3.30.70.330:FF:000098">
    <property type="entry name" value="TAR DNA-binding protein 43"/>
    <property type="match status" value="1"/>
</dbReference>
<dbReference type="InterPro" id="IPR000504">
    <property type="entry name" value="RRM_dom"/>
</dbReference>
<evidence type="ECO:0000256" key="3">
    <source>
        <dbReference type="ARBA" id="ARBA00023242"/>
    </source>
</evidence>
<dbReference type="GO" id="GO:0010468">
    <property type="term" value="P:regulation of gene expression"/>
    <property type="evidence" value="ECO:0007669"/>
    <property type="project" value="TreeGrafter"/>
</dbReference>
<dbReference type="InterPro" id="IPR035979">
    <property type="entry name" value="RBD_domain_sf"/>
</dbReference>
<dbReference type="AlphaFoldDB" id="A0A5N5TPP0"/>
<dbReference type="PROSITE" id="PS50102">
    <property type="entry name" value="RRM"/>
    <property type="match status" value="1"/>
</dbReference>
<comment type="caution">
    <text evidence="6">The sequence shown here is derived from an EMBL/GenBank/DDBJ whole genome shotgun (WGS) entry which is preliminary data.</text>
</comment>
<dbReference type="GO" id="GO:0003677">
    <property type="term" value="F:DNA binding"/>
    <property type="evidence" value="ECO:0007669"/>
    <property type="project" value="UniProtKB-KW"/>
</dbReference>
<dbReference type="PANTHER" id="PTHR48033">
    <property type="entry name" value="RNA-BINDING (RRM/RBD/RNP MOTIFS) FAMILY PROTEIN"/>
    <property type="match status" value="1"/>
</dbReference>
<dbReference type="GO" id="GO:0000785">
    <property type="term" value="C:chromatin"/>
    <property type="evidence" value="ECO:0007669"/>
    <property type="project" value="TreeGrafter"/>
</dbReference>
<sequence>MKIAMTVTDVTQISDELYESSIPKTKRLESFKKGSDLIVLGLPWKTTEKELREYFEPYGEVLMARVEKDPKTEQSKGFGFIRFASYEVQQRVLGQRHMTDGRVCDDKIQNSKEGAMLQVNSKVFIGRCTEDIRIVKSQTFSSQSPSELLPSSFSSTQKLLGHYVGKSVHVSNAASINDFNRGPLGRSQMDGSRRRYCCNQGTKIAFSFVRRANFLSLRTFYKQRKKSLMSFEIFE</sequence>
<feature type="domain" description="RRM" evidence="5">
    <location>
        <begin position="35"/>
        <end position="120"/>
    </location>
</feature>
<gene>
    <name evidence="6" type="primary">TARDBP_1</name>
    <name evidence="6" type="ORF">Anas_05955</name>
</gene>
<dbReference type="SMART" id="SM00360">
    <property type="entry name" value="RRM"/>
    <property type="match status" value="1"/>
</dbReference>
<keyword evidence="7" id="KW-1185">Reference proteome</keyword>
<evidence type="ECO:0000313" key="7">
    <source>
        <dbReference type="Proteomes" id="UP000326759"/>
    </source>
</evidence>
<dbReference type="Pfam" id="PF00076">
    <property type="entry name" value="RRM_1"/>
    <property type="match status" value="1"/>
</dbReference>
<dbReference type="OrthoDB" id="2020831at2759"/>
<keyword evidence="3" id="KW-0539">Nucleus</keyword>
<proteinExistence type="predicted"/>
<dbReference type="Proteomes" id="UP000326759">
    <property type="component" value="Unassembled WGS sequence"/>
</dbReference>
<dbReference type="InterPro" id="IPR012677">
    <property type="entry name" value="Nucleotide-bd_a/b_plait_sf"/>
</dbReference>
<organism evidence="6 7">
    <name type="scientific">Armadillidium nasatum</name>
    <dbReference type="NCBI Taxonomy" id="96803"/>
    <lineage>
        <taxon>Eukaryota</taxon>
        <taxon>Metazoa</taxon>
        <taxon>Ecdysozoa</taxon>
        <taxon>Arthropoda</taxon>
        <taxon>Crustacea</taxon>
        <taxon>Multicrustacea</taxon>
        <taxon>Malacostraca</taxon>
        <taxon>Eumalacostraca</taxon>
        <taxon>Peracarida</taxon>
        <taxon>Isopoda</taxon>
        <taxon>Oniscidea</taxon>
        <taxon>Crinocheta</taxon>
        <taxon>Armadillidiidae</taxon>
        <taxon>Armadillidium</taxon>
    </lineage>
</organism>
<reference evidence="6 7" key="1">
    <citation type="journal article" date="2019" name="PLoS Biol.">
        <title>Sex chromosomes control vertical transmission of feminizing Wolbachia symbionts in an isopod.</title>
        <authorList>
            <person name="Becking T."/>
            <person name="Chebbi M.A."/>
            <person name="Giraud I."/>
            <person name="Moumen B."/>
            <person name="Laverre T."/>
            <person name="Caubet Y."/>
            <person name="Peccoud J."/>
            <person name="Gilbert C."/>
            <person name="Cordaux R."/>
        </authorList>
    </citation>
    <scope>NUCLEOTIDE SEQUENCE [LARGE SCALE GENOMIC DNA]</scope>
    <source>
        <strain evidence="6">ANa2</strain>
        <tissue evidence="6">Whole body excluding digestive tract and cuticle</tissue>
    </source>
</reference>
<evidence type="ECO:0000256" key="1">
    <source>
        <dbReference type="ARBA" id="ARBA00004123"/>
    </source>
</evidence>
<dbReference type="PANTHER" id="PTHR48033:SF9">
    <property type="entry name" value="TAR DNA-BINDING PROTEIN 43"/>
    <property type="match status" value="1"/>
</dbReference>
<evidence type="ECO:0000313" key="6">
    <source>
        <dbReference type="EMBL" id="KAB7508143.1"/>
    </source>
</evidence>
<name>A0A5N5TPP0_9CRUS</name>
<dbReference type="SUPFAM" id="SSF54928">
    <property type="entry name" value="RNA-binding domain, RBD"/>
    <property type="match status" value="1"/>
</dbReference>
<keyword evidence="6" id="KW-0238">DNA-binding</keyword>
<evidence type="ECO:0000256" key="2">
    <source>
        <dbReference type="ARBA" id="ARBA00022884"/>
    </source>
</evidence>
<protein>
    <submittedName>
        <fullName evidence="6">TAR DNA-binding protein 43</fullName>
    </submittedName>
</protein>
<dbReference type="Gene3D" id="3.30.70.330">
    <property type="match status" value="1"/>
</dbReference>
<dbReference type="GO" id="GO:0003723">
    <property type="term" value="F:RNA binding"/>
    <property type="evidence" value="ECO:0007669"/>
    <property type="project" value="UniProtKB-UniRule"/>
</dbReference>
<evidence type="ECO:0000256" key="4">
    <source>
        <dbReference type="PROSITE-ProRule" id="PRU00176"/>
    </source>
</evidence>